<name>A0AAV3YFZ5_9GAST</name>
<proteinExistence type="predicted"/>
<accession>A0AAV3YFZ5</accession>
<evidence type="ECO:0000313" key="2">
    <source>
        <dbReference type="Proteomes" id="UP000735302"/>
    </source>
</evidence>
<comment type="caution">
    <text evidence="1">The sequence shown here is derived from an EMBL/GenBank/DDBJ whole genome shotgun (WGS) entry which is preliminary data.</text>
</comment>
<gene>
    <name evidence="1" type="ORF">PoB_000791300</name>
</gene>
<evidence type="ECO:0000313" key="1">
    <source>
        <dbReference type="EMBL" id="GFN81407.1"/>
    </source>
</evidence>
<reference evidence="1 2" key="1">
    <citation type="journal article" date="2021" name="Elife">
        <title>Chloroplast acquisition without the gene transfer in kleptoplastic sea slugs, Plakobranchus ocellatus.</title>
        <authorList>
            <person name="Maeda T."/>
            <person name="Takahashi S."/>
            <person name="Yoshida T."/>
            <person name="Shimamura S."/>
            <person name="Takaki Y."/>
            <person name="Nagai Y."/>
            <person name="Toyoda A."/>
            <person name="Suzuki Y."/>
            <person name="Arimoto A."/>
            <person name="Ishii H."/>
            <person name="Satoh N."/>
            <person name="Nishiyama T."/>
            <person name="Hasebe M."/>
            <person name="Maruyama T."/>
            <person name="Minagawa J."/>
            <person name="Obokata J."/>
            <person name="Shigenobu S."/>
        </authorList>
    </citation>
    <scope>NUCLEOTIDE SEQUENCE [LARGE SCALE GENOMIC DNA]</scope>
</reference>
<keyword evidence="2" id="KW-1185">Reference proteome</keyword>
<dbReference type="EMBL" id="BLXT01000924">
    <property type="protein sequence ID" value="GFN81407.1"/>
    <property type="molecule type" value="Genomic_DNA"/>
</dbReference>
<protein>
    <submittedName>
        <fullName evidence="1">Uncharacterized protein</fullName>
    </submittedName>
</protein>
<dbReference type="Proteomes" id="UP000735302">
    <property type="component" value="Unassembled WGS sequence"/>
</dbReference>
<dbReference type="AlphaFoldDB" id="A0AAV3YFZ5"/>
<organism evidence="1 2">
    <name type="scientific">Plakobranchus ocellatus</name>
    <dbReference type="NCBI Taxonomy" id="259542"/>
    <lineage>
        <taxon>Eukaryota</taxon>
        <taxon>Metazoa</taxon>
        <taxon>Spiralia</taxon>
        <taxon>Lophotrochozoa</taxon>
        <taxon>Mollusca</taxon>
        <taxon>Gastropoda</taxon>
        <taxon>Heterobranchia</taxon>
        <taxon>Euthyneura</taxon>
        <taxon>Panpulmonata</taxon>
        <taxon>Sacoglossa</taxon>
        <taxon>Placobranchoidea</taxon>
        <taxon>Plakobranchidae</taxon>
        <taxon>Plakobranchus</taxon>
    </lineage>
</organism>
<sequence>MMVAAVDLDLVPGAAEQTGSSSRCLSEWLSEWLAQVGSGRLPSLLMLLALLQTQPSTTKAGEIGREPSSFINASY</sequence>